<proteinExistence type="predicted"/>
<protein>
    <submittedName>
        <fullName evidence="2">Uncharacterized protein</fullName>
    </submittedName>
</protein>
<evidence type="ECO:0000256" key="1">
    <source>
        <dbReference type="SAM" id="MobiDB-lite"/>
    </source>
</evidence>
<gene>
    <name evidence="2" type="ORF">ACFQ5X_48290</name>
</gene>
<dbReference type="Proteomes" id="UP001597058">
    <property type="component" value="Unassembled WGS sequence"/>
</dbReference>
<dbReference type="RefSeq" id="WP_365227588.1">
    <property type="nucleotide sequence ID" value="NZ_JBHSKH010000008.1"/>
</dbReference>
<evidence type="ECO:0000313" key="3">
    <source>
        <dbReference type="Proteomes" id="UP001597058"/>
    </source>
</evidence>
<comment type="caution">
    <text evidence="2">The sequence shown here is derived from an EMBL/GenBank/DDBJ whole genome shotgun (WGS) entry which is preliminary data.</text>
</comment>
<organism evidence="2 3">
    <name type="scientific">Streptomyces kaempferi</name>
    <dbReference type="NCBI Taxonomy" id="333725"/>
    <lineage>
        <taxon>Bacteria</taxon>
        <taxon>Bacillati</taxon>
        <taxon>Actinomycetota</taxon>
        <taxon>Actinomycetes</taxon>
        <taxon>Kitasatosporales</taxon>
        <taxon>Streptomycetaceae</taxon>
        <taxon>Streptomyces</taxon>
    </lineage>
</organism>
<feature type="region of interest" description="Disordered" evidence="1">
    <location>
        <begin position="82"/>
        <end position="119"/>
    </location>
</feature>
<keyword evidence="3" id="KW-1185">Reference proteome</keyword>
<accession>A0ABW3XVY0</accession>
<evidence type="ECO:0000313" key="2">
    <source>
        <dbReference type="EMBL" id="MFD1313485.1"/>
    </source>
</evidence>
<dbReference type="EMBL" id="JBHTMM010000204">
    <property type="protein sequence ID" value="MFD1313485.1"/>
    <property type="molecule type" value="Genomic_DNA"/>
</dbReference>
<reference evidence="3" key="1">
    <citation type="journal article" date="2019" name="Int. J. Syst. Evol. Microbiol.">
        <title>The Global Catalogue of Microorganisms (GCM) 10K type strain sequencing project: providing services to taxonomists for standard genome sequencing and annotation.</title>
        <authorList>
            <consortium name="The Broad Institute Genomics Platform"/>
            <consortium name="The Broad Institute Genome Sequencing Center for Infectious Disease"/>
            <person name="Wu L."/>
            <person name="Ma J."/>
        </authorList>
    </citation>
    <scope>NUCLEOTIDE SEQUENCE [LARGE SCALE GENOMIC DNA]</scope>
    <source>
        <strain evidence="3">CGMCC 4.7020</strain>
    </source>
</reference>
<name>A0ABW3XVY0_9ACTN</name>
<sequence>MRCSPRSPPPPAAARTVTGPTRALGLLETAAGWSPTCVWAAVLLFLTRFATLCFDRAADHRGRVRALDPLASQGLTRSVLSSWAGSPSGTVRAPASPWEGSPRRRRRSRCCARGGHAVS</sequence>